<protein>
    <submittedName>
        <fullName evidence="1">Uncharacterized protein</fullName>
    </submittedName>
</protein>
<dbReference type="EMBL" id="JACHBK010000012">
    <property type="protein sequence ID" value="MBB5538033.1"/>
    <property type="molecule type" value="Genomic_DNA"/>
</dbReference>
<proteinExistence type="predicted"/>
<name>A0A7W8UEU3_9HYPH</name>
<dbReference type="AlphaFoldDB" id="A0A7W8UEU3"/>
<dbReference type="Proteomes" id="UP000585507">
    <property type="component" value="Unassembled WGS sequence"/>
</dbReference>
<evidence type="ECO:0000313" key="1">
    <source>
        <dbReference type="EMBL" id="MBB5538033.1"/>
    </source>
</evidence>
<keyword evidence="2" id="KW-1185">Reference proteome</keyword>
<accession>A0A7W8UEU3</accession>
<gene>
    <name evidence="1" type="ORF">GGD55_004754</name>
</gene>
<organism evidence="1 2">
    <name type="scientific">Rhizobium giardinii</name>
    <dbReference type="NCBI Taxonomy" id="56731"/>
    <lineage>
        <taxon>Bacteria</taxon>
        <taxon>Pseudomonadati</taxon>
        <taxon>Pseudomonadota</taxon>
        <taxon>Alphaproteobacteria</taxon>
        <taxon>Hyphomicrobiales</taxon>
        <taxon>Rhizobiaceae</taxon>
        <taxon>Rhizobium/Agrobacterium group</taxon>
        <taxon>Rhizobium</taxon>
    </lineage>
</organism>
<comment type="caution">
    <text evidence="1">The sequence shown here is derived from an EMBL/GenBank/DDBJ whole genome shotgun (WGS) entry which is preliminary data.</text>
</comment>
<evidence type="ECO:0000313" key="2">
    <source>
        <dbReference type="Proteomes" id="UP000585507"/>
    </source>
</evidence>
<reference evidence="1 2" key="1">
    <citation type="submission" date="2020-08" db="EMBL/GenBank/DDBJ databases">
        <title>Genomic Encyclopedia of Type Strains, Phase IV (KMG-V): Genome sequencing to study the core and pangenomes of soil and plant-associated prokaryotes.</title>
        <authorList>
            <person name="Whitman W."/>
        </authorList>
    </citation>
    <scope>NUCLEOTIDE SEQUENCE [LARGE SCALE GENOMIC DNA]</scope>
    <source>
        <strain evidence="1 2">SEMIA 4084</strain>
    </source>
</reference>
<sequence length="59" mass="6503">MAGLAVFALLSLMGQGGVKPRHRLNEMTCRQRIISRRGLYSAVALHGNAIIYATDRLFS</sequence>
<dbReference type="RefSeq" id="WP_018325086.1">
    <property type="nucleotide sequence ID" value="NZ_JACHBK010000012.1"/>
</dbReference>